<feature type="domain" description="AP2/ERF" evidence="8">
    <location>
        <begin position="139"/>
        <end position="196"/>
    </location>
</feature>
<protein>
    <recommendedName>
        <fullName evidence="8">AP2/ERF domain-containing protein</fullName>
    </recommendedName>
</protein>
<dbReference type="InterPro" id="IPR033648">
    <property type="entry name" value="AAR2_C"/>
</dbReference>
<keyword evidence="3" id="KW-0805">Transcription regulation</keyword>
<evidence type="ECO:0000256" key="2">
    <source>
        <dbReference type="ARBA" id="ARBA00006281"/>
    </source>
</evidence>
<evidence type="ECO:0000313" key="9">
    <source>
        <dbReference type="EMBL" id="KAG0503276.1"/>
    </source>
</evidence>
<organism evidence="9 10">
    <name type="scientific">Vanilla planifolia</name>
    <name type="common">Vanilla</name>
    <dbReference type="NCBI Taxonomy" id="51239"/>
    <lineage>
        <taxon>Eukaryota</taxon>
        <taxon>Viridiplantae</taxon>
        <taxon>Streptophyta</taxon>
        <taxon>Embryophyta</taxon>
        <taxon>Tracheophyta</taxon>
        <taxon>Spermatophyta</taxon>
        <taxon>Magnoliopsida</taxon>
        <taxon>Liliopsida</taxon>
        <taxon>Asparagales</taxon>
        <taxon>Orchidaceae</taxon>
        <taxon>Vanilloideae</taxon>
        <taxon>Vanilleae</taxon>
        <taxon>Vanilla</taxon>
    </lineage>
</organism>
<evidence type="ECO:0000256" key="4">
    <source>
        <dbReference type="ARBA" id="ARBA00023125"/>
    </source>
</evidence>
<evidence type="ECO:0000256" key="7">
    <source>
        <dbReference type="SAM" id="Phobius"/>
    </source>
</evidence>
<dbReference type="Proteomes" id="UP000639772">
    <property type="component" value="Chromosome 1"/>
</dbReference>
<dbReference type="EMBL" id="JADCNM010000001">
    <property type="protein sequence ID" value="KAG0503276.1"/>
    <property type="molecule type" value="Genomic_DNA"/>
</dbReference>
<dbReference type="OrthoDB" id="201752at2759"/>
<name>A0A835VNJ7_VANPL</name>
<dbReference type="InterPro" id="IPR033647">
    <property type="entry name" value="Aar2_N"/>
</dbReference>
<comment type="caution">
    <text evidence="9">The sequence shown here is derived from an EMBL/GenBank/DDBJ whole genome shotgun (WGS) entry which is preliminary data.</text>
</comment>
<dbReference type="GO" id="GO:0003677">
    <property type="term" value="F:DNA binding"/>
    <property type="evidence" value="ECO:0007669"/>
    <property type="project" value="UniProtKB-KW"/>
</dbReference>
<evidence type="ECO:0000256" key="1">
    <source>
        <dbReference type="ARBA" id="ARBA00004123"/>
    </source>
</evidence>
<dbReference type="Gene3D" id="1.25.40.550">
    <property type="entry name" value="Aar2, C-terminal domain-like"/>
    <property type="match status" value="1"/>
</dbReference>
<keyword evidence="5" id="KW-0804">Transcription</keyword>
<feature type="transmembrane region" description="Helical" evidence="7">
    <location>
        <begin position="12"/>
        <end position="33"/>
    </location>
</feature>
<dbReference type="CDD" id="cd13777">
    <property type="entry name" value="Aar2_N"/>
    <property type="match status" value="1"/>
</dbReference>
<dbReference type="InterPro" id="IPR016177">
    <property type="entry name" value="DNA-bd_dom_sf"/>
</dbReference>
<keyword evidence="7" id="KW-1133">Transmembrane helix</keyword>
<evidence type="ECO:0000256" key="3">
    <source>
        <dbReference type="ARBA" id="ARBA00023015"/>
    </source>
</evidence>
<dbReference type="Gene3D" id="2.60.34.20">
    <property type="match status" value="1"/>
</dbReference>
<dbReference type="CDD" id="cd13778">
    <property type="entry name" value="Aar2_C"/>
    <property type="match status" value="1"/>
</dbReference>
<dbReference type="SUPFAM" id="SSF54171">
    <property type="entry name" value="DNA-binding domain"/>
    <property type="match status" value="1"/>
</dbReference>
<dbReference type="CDD" id="cd00018">
    <property type="entry name" value="AP2"/>
    <property type="match status" value="1"/>
</dbReference>
<dbReference type="GO" id="GO:0005634">
    <property type="term" value="C:nucleus"/>
    <property type="evidence" value="ECO:0007669"/>
    <property type="project" value="UniProtKB-SubCell"/>
</dbReference>
<dbReference type="FunFam" id="2.60.34.20:FF:000001">
    <property type="entry name" value="protein AAR2 homolog"/>
    <property type="match status" value="1"/>
</dbReference>
<keyword evidence="6" id="KW-0539">Nucleus</keyword>
<keyword evidence="7" id="KW-0472">Membrane</keyword>
<comment type="similarity">
    <text evidence="2">Belongs to the AAR2 family.</text>
</comment>
<dbReference type="PANTHER" id="PTHR12689:SF4">
    <property type="entry name" value="PROTEIN AAR2 HOMOLOG"/>
    <property type="match status" value="1"/>
</dbReference>
<dbReference type="InterPro" id="IPR007946">
    <property type="entry name" value="AAR2"/>
</dbReference>
<dbReference type="Gene3D" id="3.30.730.10">
    <property type="entry name" value="AP2/ERF domain"/>
    <property type="match status" value="1"/>
</dbReference>
<dbReference type="Pfam" id="PF05282">
    <property type="entry name" value="AAR2"/>
    <property type="match status" value="1"/>
</dbReference>
<sequence length="648" mass="73503">MSVERKNKAGSSIFPFLNYGTISFYYIGFLLYVESFLNFFSINAKDISLLFLKERPVSLLQELMAKQRNSKFDSLKPNALNRTRTIRIVYNDPDATDSSGDESGRGLKKKRKVQEFRVDFSPKQKSIFSSSFTSKSSSKRRGIRLRPSGRWAAEIRHPLRKERFWLGTFPTEVDAAAAYEAARRKIQAEVNAATVHGIVDGRLLQSSPLSVLDIPIAETLASPVVEKKRPWFDFLELIPPVDEDFPPFCYPAPAIGFGGDGSDVYFSGPGLVDDKLVYKIGAMFNLACVELGKGHNRIQELLCLLREDATQAKTKASDLGGKGEIMDSVQQMDQQSVLELVKKGGTLLLLGVPQFTLFGIDAQMFSVGPKFKGIKMLPPGPHFVYYCSPNKEGTEFSPTISFFITSHSSEVIVRKWCTQDERLIRVLEDEECRYSDVVKHMEFDQYLAPYALDHYGAWKQLSGYISESIISRLEPIGGEISIANETFLERQPKTEMEKRMEMQLKNIAFSQHDAISDEKPRCYYTTIPKVFKDRSITGEELTALNLDKTRLLESILTKNYGGEEDILLGELQFAFVVFMMGQSLEAFIHWKDMVTLLFSCRDAPLQTRSELFVKFIRVIYYQLKHGFLRGKEENSVNKGISLILDEIL</sequence>
<proteinExistence type="inferred from homology"/>
<evidence type="ECO:0000313" key="10">
    <source>
        <dbReference type="Proteomes" id="UP000639772"/>
    </source>
</evidence>
<accession>A0A835VNJ7</accession>
<keyword evidence="4" id="KW-0238">DNA-binding</keyword>
<reference evidence="9 10" key="1">
    <citation type="journal article" date="2020" name="Nat. Food">
        <title>A phased Vanilla planifolia genome enables genetic improvement of flavour and production.</title>
        <authorList>
            <person name="Hasing T."/>
            <person name="Tang H."/>
            <person name="Brym M."/>
            <person name="Khazi F."/>
            <person name="Huang T."/>
            <person name="Chambers A.H."/>
        </authorList>
    </citation>
    <scope>NUCLEOTIDE SEQUENCE [LARGE SCALE GENOMIC DNA]</scope>
    <source>
        <tissue evidence="9">Leaf</tissue>
    </source>
</reference>
<dbReference type="InterPro" id="IPR038516">
    <property type="entry name" value="AAR2_N_sf"/>
</dbReference>
<dbReference type="InterPro" id="IPR036955">
    <property type="entry name" value="AP2/ERF_dom_sf"/>
</dbReference>
<evidence type="ECO:0000259" key="8">
    <source>
        <dbReference type="PROSITE" id="PS51032"/>
    </source>
</evidence>
<dbReference type="InterPro" id="IPR038514">
    <property type="entry name" value="AAR2_C_sf"/>
</dbReference>
<dbReference type="PANTHER" id="PTHR12689">
    <property type="entry name" value="A1 CISTRON SPLICING FACTOR AAR2-RELATED"/>
    <property type="match status" value="1"/>
</dbReference>
<dbReference type="GO" id="GO:0003700">
    <property type="term" value="F:DNA-binding transcription factor activity"/>
    <property type="evidence" value="ECO:0007669"/>
    <property type="project" value="InterPro"/>
</dbReference>
<gene>
    <name evidence="9" type="ORF">HPP92_003348</name>
</gene>
<dbReference type="SMART" id="SM00380">
    <property type="entry name" value="AP2"/>
    <property type="match status" value="1"/>
</dbReference>
<dbReference type="Pfam" id="PF20981">
    <property type="entry name" value="AAR2_1st"/>
    <property type="match status" value="1"/>
</dbReference>
<keyword evidence="7" id="KW-0812">Transmembrane</keyword>
<dbReference type="GO" id="GO:0000244">
    <property type="term" value="P:spliceosomal tri-snRNP complex assembly"/>
    <property type="evidence" value="ECO:0007669"/>
    <property type="project" value="TreeGrafter"/>
</dbReference>
<evidence type="ECO:0000256" key="5">
    <source>
        <dbReference type="ARBA" id="ARBA00023163"/>
    </source>
</evidence>
<dbReference type="AlphaFoldDB" id="A0A835VNJ7"/>
<dbReference type="PROSITE" id="PS51032">
    <property type="entry name" value="AP2_ERF"/>
    <property type="match status" value="1"/>
</dbReference>
<comment type="subcellular location">
    <subcellularLocation>
        <location evidence="1">Nucleus</location>
    </subcellularLocation>
</comment>
<dbReference type="Pfam" id="PF00847">
    <property type="entry name" value="AP2"/>
    <property type="match status" value="1"/>
</dbReference>
<evidence type="ECO:0000256" key="6">
    <source>
        <dbReference type="ARBA" id="ARBA00023242"/>
    </source>
</evidence>
<dbReference type="InterPro" id="IPR001471">
    <property type="entry name" value="AP2/ERF_dom"/>
</dbReference>